<comment type="caution">
    <text evidence="1">The sequence shown here is derived from an EMBL/GenBank/DDBJ whole genome shotgun (WGS) entry which is preliminary data.</text>
</comment>
<dbReference type="OrthoDB" id="2677830at2"/>
<dbReference type="Proteomes" id="UP000309676">
    <property type="component" value="Unassembled WGS sequence"/>
</dbReference>
<dbReference type="EMBL" id="VCIW01000003">
    <property type="protein sequence ID" value="TLS52951.1"/>
    <property type="molecule type" value="Genomic_DNA"/>
</dbReference>
<protein>
    <submittedName>
        <fullName evidence="1">DNA-binding response regulator</fullName>
    </submittedName>
</protein>
<accession>A0A5R9GB40</accession>
<keyword evidence="2" id="KW-1185">Reference proteome</keyword>
<evidence type="ECO:0000313" key="1">
    <source>
        <dbReference type="EMBL" id="TLS52951.1"/>
    </source>
</evidence>
<gene>
    <name evidence="1" type="ORF">FE782_06155</name>
</gene>
<name>A0A5R9GB40_9BACL</name>
<dbReference type="GO" id="GO:0003677">
    <property type="term" value="F:DNA binding"/>
    <property type="evidence" value="ECO:0007669"/>
    <property type="project" value="UniProtKB-KW"/>
</dbReference>
<keyword evidence="1" id="KW-0238">DNA-binding</keyword>
<dbReference type="RefSeq" id="WP_138193192.1">
    <property type="nucleotide sequence ID" value="NZ_VCIW01000003.1"/>
</dbReference>
<organism evidence="1 2">
    <name type="scientific">Paenibacillus antri</name>
    <dbReference type="NCBI Taxonomy" id="2582848"/>
    <lineage>
        <taxon>Bacteria</taxon>
        <taxon>Bacillati</taxon>
        <taxon>Bacillota</taxon>
        <taxon>Bacilli</taxon>
        <taxon>Bacillales</taxon>
        <taxon>Paenibacillaceae</taxon>
        <taxon>Paenibacillus</taxon>
    </lineage>
</organism>
<evidence type="ECO:0000313" key="2">
    <source>
        <dbReference type="Proteomes" id="UP000309676"/>
    </source>
</evidence>
<proteinExistence type="predicted"/>
<reference evidence="1 2" key="1">
    <citation type="submission" date="2019-05" db="EMBL/GenBank/DDBJ databases">
        <authorList>
            <person name="Narsing Rao M.P."/>
            <person name="Li W.J."/>
        </authorList>
    </citation>
    <scope>NUCLEOTIDE SEQUENCE [LARGE SCALE GENOMIC DNA]</scope>
    <source>
        <strain evidence="1 2">SYSU_K30003</strain>
    </source>
</reference>
<dbReference type="AlphaFoldDB" id="A0A5R9GB40"/>
<sequence length="232" mass="26938">MLLFEEQFEAWHRGHVEASAGERRRRLKEKYGDAEKLFLRNVWFPAFKSLDGLFPEHEVLDAEGKTRFMDHAYIAPGFLWGFEVDGYGPHLRDIDRRQFADERRRDVSLKALGWRIARFAFDDVNEKPWVCRRLLEMILGGSAKEREGNAESFSKDRVIRHAMALGGTISIREARGLLGQSDKPTLALLRALVRDGLLEPCSEGAQRVHRYRLRKEALAEYWGTHPYRSPKK</sequence>